<keyword evidence="2 4" id="KW-0378">Hydrolase</keyword>
<dbReference type="EMBL" id="JAAKGT010000001">
    <property type="protein sequence ID" value="NGM48328.1"/>
    <property type="molecule type" value="Genomic_DNA"/>
</dbReference>
<dbReference type="RefSeq" id="WP_165255534.1">
    <property type="nucleotide sequence ID" value="NZ_JAAKGT010000001.1"/>
</dbReference>
<accession>A0A6G4QTP3</accession>
<dbReference type="InterPro" id="IPR031330">
    <property type="entry name" value="Gly_Hdrlase_35_cat"/>
</dbReference>
<gene>
    <name evidence="8" type="ORF">G5B46_01780</name>
</gene>
<organism evidence="8">
    <name type="scientific">Caulobacter sp. 602-2</name>
    <dbReference type="NCBI Taxonomy" id="2710887"/>
    <lineage>
        <taxon>Bacteria</taxon>
        <taxon>Pseudomonadati</taxon>
        <taxon>Pseudomonadota</taxon>
        <taxon>Alphaproteobacteria</taxon>
        <taxon>Caulobacterales</taxon>
        <taxon>Caulobacteraceae</taxon>
        <taxon>Caulobacter</taxon>
    </lineage>
</organism>
<dbReference type="GO" id="GO:0004565">
    <property type="term" value="F:beta-galactosidase activity"/>
    <property type="evidence" value="ECO:0007669"/>
    <property type="project" value="UniProtKB-EC"/>
</dbReference>
<dbReference type="Pfam" id="PF01301">
    <property type="entry name" value="Glyco_hydro_35"/>
    <property type="match status" value="1"/>
</dbReference>
<name>A0A6G4QTP3_9CAUL</name>
<evidence type="ECO:0000256" key="5">
    <source>
        <dbReference type="RuleBase" id="RU003679"/>
    </source>
</evidence>
<evidence type="ECO:0000256" key="4">
    <source>
        <dbReference type="RuleBase" id="RU000675"/>
    </source>
</evidence>
<feature type="signal peptide" evidence="6">
    <location>
        <begin position="1"/>
        <end position="21"/>
    </location>
</feature>
<evidence type="ECO:0000256" key="1">
    <source>
        <dbReference type="ARBA" id="ARBA00009809"/>
    </source>
</evidence>
<keyword evidence="3 4" id="KW-0326">Glycosidase</keyword>
<evidence type="ECO:0000259" key="7">
    <source>
        <dbReference type="Pfam" id="PF01301"/>
    </source>
</evidence>
<feature type="domain" description="Glycoside hydrolase 35 catalytic" evidence="7">
    <location>
        <begin position="63"/>
        <end position="399"/>
    </location>
</feature>
<dbReference type="EC" id="3.2.1.23" evidence="4"/>
<dbReference type="PROSITE" id="PS01182">
    <property type="entry name" value="GLYCOSYL_HYDROL_F35"/>
    <property type="match status" value="1"/>
</dbReference>
<reference evidence="8" key="1">
    <citation type="submission" date="2020-02" db="EMBL/GenBank/DDBJ databases">
        <authorList>
            <person name="Gao J."/>
            <person name="Sun J."/>
        </authorList>
    </citation>
    <scope>NUCLEOTIDE SEQUENCE</scope>
    <source>
        <strain evidence="8">602-2</strain>
    </source>
</reference>
<comment type="caution">
    <text evidence="8">The sequence shown here is derived from an EMBL/GenBank/DDBJ whole genome shotgun (WGS) entry which is preliminary data.</text>
</comment>
<dbReference type="GO" id="GO:0005975">
    <property type="term" value="P:carbohydrate metabolic process"/>
    <property type="evidence" value="ECO:0007669"/>
    <property type="project" value="InterPro"/>
</dbReference>
<sequence length="820" mass="90200">MTLRIRTLALATASAFATAIAAQGADLTVDATRPPAAVRSEHLRMGASTAPDGQTLGVNNRYLTRNGQPWIPVMGEFHYTRYPPENWNAELAKMKAQGVDIVATYIIWNHHEERAGQFNWAGDRDLKRFVALTKANGLMVVIRIGPWAHGEVRWGGTPDWVVNAMPTRRDDPVYLTYVERYWREIYRQVEGQLWKDGGPVVGVQLENEYNLGGPGAGVGHIATLKTLARKIGFDVPLYTVTGWDNAVYPKGEVIPVFGGYADEPWSARQGRLPPKEVYAFRFASRVGGDLGAQTTSRNPGTIETDMDNTPFLGAEFGGGVPIMYRRRPYLSPDDVAAMLPVQLGSGANLYGYYMFHGGRNPQGHTTLEEDDRQGGYNGMPIINYDFQAPLGQYGQVHPVADAVRPYHLFMKAFGARLAPMEVQRPAERLSGRDDVSTPRWSVRSQGDRGFLFFNNHVRQFETPIQAKTRFEVKLPGGLVTFPSRAVDIPAGAYFVWPINLDLDGANLAWASAQPLTRLEDADGPVYVFSATKGVPVEMAFSADVVVTLNGKRLKAAGGRVVTPTLTPEGVRELAVRAPGGKRVRIVLISAEQARQAYLLPFGGKERLVLSEDPIFADGEGWSVRSKADAGFRLSVLPALDAAPVASLPLRRVKGRGAFQVFEAQASAKTLTAEVKPLRKPQGMPAPEIGGRAKAVLQPYAEQYGRSGAWTLSLPKGALDGLSEVWLEIDYAGDVARLFDDVEMLDDQFYYGPKWEVGLSRFSDRLGRDWTLTVLPLRADNPLYIQPEVKAPIPVGGQVGEVRGVRIVPEYELRLTSGTRR</sequence>
<comment type="catalytic activity">
    <reaction evidence="4">
        <text>Hydrolysis of terminal non-reducing beta-D-galactose residues in beta-D-galactosides.</text>
        <dbReference type="EC" id="3.2.1.23"/>
    </reaction>
</comment>
<keyword evidence="6" id="KW-0732">Signal</keyword>
<evidence type="ECO:0000256" key="2">
    <source>
        <dbReference type="ARBA" id="ARBA00022801"/>
    </source>
</evidence>
<dbReference type="AlphaFoldDB" id="A0A6G4QTP3"/>
<dbReference type="PANTHER" id="PTHR23421">
    <property type="entry name" value="BETA-GALACTOSIDASE RELATED"/>
    <property type="match status" value="1"/>
</dbReference>
<dbReference type="InterPro" id="IPR001944">
    <property type="entry name" value="Glycoside_Hdrlase_35"/>
</dbReference>
<protein>
    <recommendedName>
        <fullName evidence="4">Beta-galactosidase</fullName>
        <ecNumber evidence="4">3.2.1.23</ecNumber>
    </recommendedName>
</protein>
<feature type="chain" id="PRO_5026346923" description="Beta-galactosidase" evidence="6">
    <location>
        <begin position="22"/>
        <end position="820"/>
    </location>
</feature>
<evidence type="ECO:0000313" key="8">
    <source>
        <dbReference type="EMBL" id="NGM48328.1"/>
    </source>
</evidence>
<dbReference type="SUPFAM" id="SSF51445">
    <property type="entry name" value="(Trans)glycosidases"/>
    <property type="match status" value="1"/>
</dbReference>
<evidence type="ECO:0000256" key="6">
    <source>
        <dbReference type="SAM" id="SignalP"/>
    </source>
</evidence>
<evidence type="ECO:0000256" key="3">
    <source>
        <dbReference type="ARBA" id="ARBA00023295"/>
    </source>
</evidence>
<comment type="similarity">
    <text evidence="1 5">Belongs to the glycosyl hydrolase 35 family.</text>
</comment>
<dbReference type="InterPro" id="IPR017853">
    <property type="entry name" value="GH"/>
</dbReference>
<dbReference type="InterPro" id="IPR019801">
    <property type="entry name" value="Glyco_hydro_35_CS"/>
</dbReference>
<dbReference type="PRINTS" id="PR00742">
    <property type="entry name" value="GLHYDRLASE35"/>
</dbReference>
<dbReference type="Gene3D" id="3.20.20.80">
    <property type="entry name" value="Glycosidases"/>
    <property type="match status" value="1"/>
</dbReference>
<proteinExistence type="inferred from homology"/>